<dbReference type="Proteomes" id="UP000325313">
    <property type="component" value="Unassembled WGS sequence"/>
</dbReference>
<sequence length="83" mass="9412">MWLFLVPQIPDLAIGFEIIIPNTIINRPELFGLAFNKKKGVNRFNMFQKVLICLVFKLATSTANPNACELIGLIVKGLQDYFK</sequence>
<name>A0A5B0RIV9_PUCGR</name>
<dbReference type="EMBL" id="VDEP01000203">
    <property type="protein sequence ID" value="KAA1124714.1"/>
    <property type="molecule type" value="Genomic_DNA"/>
</dbReference>
<evidence type="ECO:0000313" key="1">
    <source>
        <dbReference type="EMBL" id="KAA1124714.1"/>
    </source>
</evidence>
<accession>A0A5B0RIV9</accession>
<gene>
    <name evidence="1" type="ORF">PGTUg99_032264</name>
</gene>
<reference evidence="1 2" key="1">
    <citation type="submission" date="2019-05" db="EMBL/GenBank/DDBJ databases">
        <title>Emergence of the Ug99 lineage of the wheat stem rust pathogen through somatic hybridization.</title>
        <authorList>
            <person name="Li F."/>
            <person name="Upadhyaya N.M."/>
            <person name="Sperschneider J."/>
            <person name="Matny O."/>
            <person name="Nguyen-Phuc H."/>
            <person name="Mago R."/>
            <person name="Raley C."/>
            <person name="Miller M.E."/>
            <person name="Silverstein K.A.T."/>
            <person name="Henningsen E."/>
            <person name="Hirsch C.D."/>
            <person name="Visser B."/>
            <person name="Pretorius Z.A."/>
            <person name="Steffenson B.J."/>
            <person name="Schwessinger B."/>
            <person name="Dodds P.N."/>
            <person name="Figueroa M."/>
        </authorList>
    </citation>
    <scope>NUCLEOTIDE SEQUENCE [LARGE SCALE GENOMIC DNA]</scope>
    <source>
        <strain evidence="1 2">Ug99</strain>
    </source>
</reference>
<protein>
    <submittedName>
        <fullName evidence="1">Uncharacterized protein</fullName>
    </submittedName>
</protein>
<evidence type="ECO:0000313" key="2">
    <source>
        <dbReference type="Proteomes" id="UP000325313"/>
    </source>
</evidence>
<organism evidence="1 2">
    <name type="scientific">Puccinia graminis f. sp. tritici</name>
    <dbReference type="NCBI Taxonomy" id="56615"/>
    <lineage>
        <taxon>Eukaryota</taxon>
        <taxon>Fungi</taxon>
        <taxon>Dikarya</taxon>
        <taxon>Basidiomycota</taxon>
        <taxon>Pucciniomycotina</taxon>
        <taxon>Pucciniomycetes</taxon>
        <taxon>Pucciniales</taxon>
        <taxon>Pucciniaceae</taxon>
        <taxon>Puccinia</taxon>
    </lineage>
</organism>
<proteinExistence type="predicted"/>
<comment type="caution">
    <text evidence="1">The sequence shown here is derived from an EMBL/GenBank/DDBJ whole genome shotgun (WGS) entry which is preliminary data.</text>
</comment>
<dbReference type="AlphaFoldDB" id="A0A5B0RIV9"/>